<dbReference type="SUPFAM" id="SSF52016">
    <property type="entry name" value="LeuD/IlvD-like"/>
    <property type="match status" value="1"/>
</dbReference>
<keyword evidence="7 10" id="KW-0028">Amino-acid biosynthesis</keyword>
<dbReference type="InterPro" id="IPR000573">
    <property type="entry name" value="AconitaseA/IPMdHydase_ssu_swvl"/>
</dbReference>
<comment type="subunit">
    <text evidence="5 10">Heterodimer of LeuC and LeuD.</text>
</comment>
<comment type="similarity">
    <text evidence="4 10">Belongs to the LeuD family. LeuD type 2 subfamily.</text>
</comment>
<dbReference type="NCBIfam" id="TIGR02087">
    <property type="entry name" value="LEUD_arch"/>
    <property type="match status" value="1"/>
</dbReference>
<evidence type="ECO:0000256" key="3">
    <source>
        <dbReference type="ARBA" id="ARBA00004729"/>
    </source>
</evidence>
<dbReference type="GO" id="GO:0009098">
    <property type="term" value="P:L-leucine biosynthetic process"/>
    <property type="evidence" value="ECO:0007669"/>
    <property type="project" value="UniProtKB-UniRule"/>
</dbReference>
<keyword evidence="6 10" id="KW-0432">Leucine biosynthesis</keyword>
<evidence type="ECO:0000256" key="5">
    <source>
        <dbReference type="ARBA" id="ARBA00011271"/>
    </source>
</evidence>
<comment type="catalytic activity">
    <reaction evidence="1 10">
        <text>(2R,3S)-3-isopropylmalate = (2S)-2-isopropylmalate</text>
        <dbReference type="Rhea" id="RHEA:32287"/>
        <dbReference type="ChEBI" id="CHEBI:1178"/>
        <dbReference type="ChEBI" id="CHEBI:35121"/>
        <dbReference type="EC" id="4.2.1.33"/>
    </reaction>
</comment>
<comment type="caution">
    <text evidence="10">Lacks conserved residue(s) required for the propagation of feature annotation.</text>
</comment>
<evidence type="ECO:0000256" key="7">
    <source>
        <dbReference type="ARBA" id="ARBA00022605"/>
    </source>
</evidence>
<evidence type="ECO:0000313" key="13">
    <source>
        <dbReference type="Proteomes" id="UP000265557"/>
    </source>
</evidence>
<dbReference type="HAMAP" id="MF_01032">
    <property type="entry name" value="LeuD_type2"/>
    <property type="match status" value="1"/>
</dbReference>
<dbReference type="InterPro" id="IPR015928">
    <property type="entry name" value="Aconitase/3IPM_dehydase_swvl"/>
</dbReference>
<evidence type="ECO:0000256" key="6">
    <source>
        <dbReference type="ARBA" id="ARBA00022430"/>
    </source>
</evidence>
<evidence type="ECO:0000313" key="12">
    <source>
        <dbReference type="EMBL" id="BAW28767.1"/>
    </source>
</evidence>
<evidence type="ECO:0000256" key="2">
    <source>
        <dbReference type="ARBA" id="ARBA00002695"/>
    </source>
</evidence>
<accession>A0A3G9CUQ7</accession>
<keyword evidence="9 10" id="KW-0100">Branched-chain amino acid biosynthesis</keyword>
<dbReference type="InterPro" id="IPR033940">
    <property type="entry name" value="IPMI_Swivel"/>
</dbReference>
<proteinExistence type="inferred from homology"/>
<dbReference type="InterPro" id="IPR050075">
    <property type="entry name" value="LeuD"/>
</dbReference>
<sequence length="175" mass="19312">MQQTIGDDMKGRAWKFGDDVDTDAIIPGRYLIYNTPEELAKYTFEGVRPEFAKNVHENDIVVAGSNFGCGSSREHAPLALKGAKVACVIAKSFARIFFRNAINIGLPVLECPDTDKIDDGDELEVDLATGVIINKTKGETYQATPLPDFVREIVDEGGLIEYARKLVTERSKTEN</sequence>
<evidence type="ECO:0000256" key="1">
    <source>
        <dbReference type="ARBA" id="ARBA00000491"/>
    </source>
</evidence>
<dbReference type="UniPathway" id="UPA00048">
    <property type="reaction ID" value="UER00071"/>
</dbReference>
<dbReference type="PANTHER" id="PTHR43345:SF9">
    <property type="entry name" value="3-ISOPROPYLMALATE DEHYDRATASE SMALL SUBUNIT"/>
    <property type="match status" value="1"/>
</dbReference>
<dbReference type="InterPro" id="IPR011827">
    <property type="entry name" value="LeuD_type2/HacB/DmdB"/>
</dbReference>
<dbReference type="CDD" id="cd01577">
    <property type="entry name" value="IPMI_Swivel"/>
    <property type="match status" value="1"/>
</dbReference>
<dbReference type="PANTHER" id="PTHR43345">
    <property type="entry name" value="3-ISOPROPYLMALATE DEHYDRATASE SMALL SUBUNIT 2-RELATED-RELATED"/>
    <property type="match status" value="1"/>
</dbReference>
<dbReference type="EC" id="4.2.1.33" evidence="10"/>
<feature type="domain" description="Aconitase A/isopropylmalate dehydratase small subunit swivel" evidence="11">
    <location>
        <begin position="55"/>
        <end position="111"/>
    </location>
</feature>
<dbReference type="FunFam" id="3.20.19.10:FF:000007">
    <property type="entry name" value="Isopropylmalate/citramalate isomerase small subunit"/>
    <property type="match status" value="1"/>
</dbReference>
<name>A0A3G9CUQ7_METTE</name>
<dbReference type="Pfam" id="PF00694">
    <property type="entry name" value="Aconitase_C"/>
    <property type="match status" value="1"/>
</dbReference>
<keyword evidence="8 10" id="KW-0456">Lyase</keyword>
<dbReference type="Gene3D" id="3.20.19.10">
    <property type="entry name" value="Aconitase, domain 4"/>
    <property type="match status" value="1"/>
</dbReference>
<dbReference type="GO" id="GO:0003861">
    <property type="term" value="F:3-isopropylmalate dehydratase activity"/>
    <property type="evidence" value="ECO:0007669"/>
    <property type="project" value="UniProtKB-UniRule"/>
</dbReference>
<organism evidence="12 13">
    <name type="scientific">Methanosarcina thermophila</name>
    <dbReference type="NCBI Taxonomy" id="2210"/>
    <lineage>
        <taxon>Archaea</taxon>
        <taxon>Methanobacteriati</taxon>
        <taxon>Methanobacteriota</taxon>
        <taxon>Stenosarchaea group</taxon>
        <taxon>Methanomicrobia</taxon>
        <taxon>Methanosarcinales</taxon>
        <taxon>Methanosarcinaceae</taxon>
        <taxon>Methanosarcina</taxon>
    </lineage>
</organism>
<dbReference type="EMBL" id="AP017646">
    <property type="protein sequence ID" value="BAW28767.1"/>
    <property type="molecule type" value="Genomic_DNA"/>
</dbReference>
<evidence type="ECO:0000256" key="4">
    <source>
        <dbReference type="ARBA" id="ARBA00009869"/>
    </source>
</evidence>
<comment type="function">
    <text evidence="2 10">Catalyzes the isomerization between 2-isopropylmalate and 3-isopropylmalate, via the formation of 2-isopropylmaleate.</text>
</comment>
<protein>
    <recommendedName>
        <fullName evidence="10">3-isopropylmalate dehydratase small subunit</fullName>
        <ecNumber evidence="10">4.2.1.33</ecNumber>
    </recommendedName>
    <alternativeName>
        <fullName evidence="10">Alpha-IPM isomerase</fullName>
        <shortName evidence="10">IPMI</shortName>
    </alternativeName>
    <alternativeName>
        <fullName evidence="10">Isopropylmalate isomerase</fullName>
    </alternativeName>
</protein>
<dbReference type="Proteomes" id="UP000265557">
    <property type="component" value="Chromosome"/>
</dbReference>
<evidence type="ECO:0000259" key="11">
    <source>
        <dbReference type="Pfam" id="PF00694"/>
    </source>
</evidence>
<reference evidence="12 13" key="1">
    <citation type="submission" date="2016-09" db="EMBL/GenBank/DDBJ databases">
        <title>Complete Genome Sequence of Methanosarcina thermophila MT-1.</title>
        <authorList>
            <person name="Kouzuma A."/>
        </authorList>
    </citation>
    <scope>NUCLEOTIDE SEQUENCE [LARGE SCALE GENOMIC DNA]</scope>
    <source>
        <strain evidence="12 13">MT-1</strain>
    </source>
</reference>
<evidence type="ECO:0000256" key="10">
    <source>
        <dbReference type="HAMAP-Rule" id="MF_01032"/>
    </source>
</evidence>
<comment type="pathway">
    <text evidence="3 10">Amino-acid biosynthesis; L-leucine biosynthesis; L-leucine from 3-methyl-2-oxobutanoate: step 2/4.</text>
</comment>
<gene>
    <name evidence="10" type="primary">leuD</name>
    <name evidence="12" type="ORF">MESMT1_0837</name>
</gene>
<evidence type="ECO:0000256" key="9">
    <source>
        <dbReference type="ARBA" id="ARBA00023304"/>
    </source>
</evidence>
<evidence type="ECO:0000256" key="8">
    <source>
        <dbReference type="ARBA" id="ARBA00023239"/>
    </source>
</evidence>
<dbReference type="AlphaFoldDB" id="A0A3G9CUQ7"/>